<feature type="compositionally biased region" description="Polar residues" evidence="1">
    <location>
        <begin position="12"/>
        <end position="21"/>
    </location>
</feature>
<dbReference type="Proteomes" id="UP000193317">
    <property type="component" value="Unassembled WGS sequence"/>
</dbReference>
<proteinExistence type="predicted"/>
<reference evidence="2 3" key="1">
    <citation type="submission" date="2016-01" db="EMBL/GenBank/DDBJ databases">
        <title>The new phylogeny of the genus Mycobacterium.</title>
        <authorList>
            <person name="Tarcisio F."/>
            <person name="Conor M."/>
            <person name="Antonella G."/>
            <person name="Elisabetta G."/>
            <person name="Giulia F.S."/>
            <person name="Sara T."/>
            <person name="Anna F."/>
            <person name="Clotilde B."/>
            <person name="Roberto B."/>
            <person name="Veronica D.S."/>
            <person name="Fabio R."/>
            <person name="Monica P."/>
            <person name="Olivier J."/>
            <person name="Enrico T."/>
            <person name="Nicola S."/>
        </authorList>
    </citation>
    <scope>NUCLEOTIDE SEQUENCE [LARGE SCALE GENOMIC DNA]</scope>
    <source>
        <strain evidence="2 3">DSM 44166</strain>
    </source>
</reference>
<dbReference type="AlphaFoldDB" id="A0A1X2EDT6"/>
<evidence type="ECO:0000313" key="2">
    <source>
        <dbReference type="EMBL" id="ORW98458.1"/>
    </source>
</evidence>
<evidence type="ECO:0000256" key="1">
    <source>
        <dbReference type="SAM" id="MobiDB-lite"/>
    </source>
</evidence>
<dbReference type="EMBL" id="LQPW01000120">
    <property type="protein sequence ID" value="ORW98458.1"/>
    <property type="molecule type" value="Genomic_DNA"/>
</dbReference>
<sequence length="145" mass="15327">MPHDLTPGSAVTGAQFTPGNQVEQGQPLDAAVLPQQARAQIRKLEFGKRKGQVAGPLERLACYAAQPDSAVDVVGSGRIADTPYLVTRDGDITLSDNFGLAYRLNAIVRSCGAVIITNPSTIRSRMGFDGRSEAMEFPPAATLAT</sequence>
<name>A0A1X2EDT6_MYCSZ</name>
<evidence type="ECO:0000313" key="3">
    <source>
        <dbReference type="Proteomes" id="UP000193317"/>
    </source>
</evidence>
<feature type="region of interest" description="Disordered" evidence="1">
    <location>
        <begin position="1"/>
        <end position="21"/>
    </location>
</feature>
<organism evidence="2 3">
    <name type="scientific">Mycobacterium szulgai</name>
    <dbReference type="NCBI Taxonomy" id="1787"/>
    <lineage>
        <taxon>Bacteria</taxon>
        <taxon>Bacillati</taxon>
        <taxon>Actinomycetota</taxon>
        <taxon>Actinomycetes</taxon>
        <taxon>Mycobacteriales</taxon>
        <taxon>Mycobacteriaceae</taxon>
        <taxon>Mycobacterium</taxon>
    </lineage>
</organism>
<gene>
    <name evidence="2" type="ORF">AWC27_03440</name>
</gene>
<accession>A0A1X2EDT6</accession>
<protein>
    <submittedName>
        <fullName evidence="2">Uncharacterized protein</fullName>
    </submittedName>
</protein>
<comment type="caution">
    <text evidence="2">The sequence shown here is derived from an EMBL/GenBank/DDBJ whole genome shotgun (WGS) entry which is preliminary data.</text>
</comment>
<keyword evidence="3" id="KW-1185">Reference proteome</keyword>